<dbReference type="OrthoDB" id="1367110at2"/>
<dbReference type="EMBL" id="FRBY01000003">
    <property type="protein sequence ID" value="SHM20733.1"/>
    <property type="molecule type" value="Genomic_DNA"/>
</dbReference>
<dbReference type="NCBIfam" id="TIGR04057">
    <property type="entry name" value="SusC_RagA_signa"/>
    <property type="match status" value="1"/>
</dbReference>
<keyword evidence="1" id="KW-1134">Transmembrane beta strand</keyword>
<name>A0A1M7GX93_9FLAO</name>
<keyword evidence="1" id="KW-0998">Cell outer membrane</keyword>
<feature type="domain" description="TonB-dependent receptor plug" evidence="2">
    <location>
        <begin position="72"/>
        <end position="123"/>
    </location>
</feature>
<dbReference type="GO" id="GO:0009279">
    <property type="term" value="C:cell outer membrane"/>
    <property type="evidence" value="ECO:0007669"/>
    <property type="project" value="UniProtKB-SubCell"/>
</dbReference>
<accession>A0A1M7GX93</accession>
<keyword evidence="3" id="KW-0675">Receptor</keyword>
<proteinExistence type="inferred from homology"/>
<dbReference type="InterPro" id="IPR037066">
    <property type="entry name" value="Plug_dom_sf"/>
</dbReference>
<keyword evidence="4" id="KW-1185">Reference proteome</keyword>
<dbReference type="InterPro" id="IPR039426">
    <property type="entry name" value="TonB-dep_rcpt-like"/>
</dbReference>
<evidence type="ECO:0000256" key="1">
    <source>
        <dbReference type="PROSITE-ProRule" id="PRU01360"/>
    </source>
</evidence>
<comment type="subcellular location">
    <subcellularLocation>
        <location evidence="1">Cell outer membrane</location>
        <topology evidence="1">Multi-pass membrane protein</topology>
    </subcellularLocation>
</comment>
<evidence type="ECO:0000313" key="3">
    <source>
        <dbReference type="EMBL" id="SHM20733.1"/>
    </source>
</evidence>
<dbReference type="Gene3D" id="2.170.130.10">
    <property type="entry name" value="TonB-dependent receptor, plug domain"/>
    <property type="match status" value="1"/>
</dbReference>
<keyword evidence="1" id="KW-0472">Membrane</keyword>
<reference evidence="4" key="1">
    <citation type="submission" date="2016-11" db="EMBL/GenBank/DDBJ databases">
        <authorList>
            <person name="Varghese N."/>
            <person name="Submissions S."/>
        </authorList>
    </citation>
    <scope>NUCLEOTIDE SEQUENCE [LARGE SCALE GENOMIC DNA]</scope>
    <source>
        <strain evidence="4">DSM 1811</strain>
    </source>
</reference>
<gene>
    <name evidence="3" type="ORF">SAMN05444366_2721</name>
</gene>
<dbReference type="Pfam" id="PF07715">
    <property type="entry name" value="Plug"/>
    <property type="match status" value="1"/>
</dbReference>
<evidence type="ECO:0000259" key="2">
    <source>
        <dbReference type="Pfam" id="PF07715"/>
    </source>
</evidence>
<dbReference type="Proteomes" id="UP000184121">
    <property type="component" value="Unassembled WGS sequence"/>
</dbReference>
<dbReference type="PROSITE" id="PS52016">
    <property type="entry name" value="TONB_DEPENDENT_REC_3"/>
    <property type="match status" value="1"/>
</dbReference>
<keyword evidence="1" id="KW-0812">Transmembrane</keyword>
<keyword evidence="1" id="KW-0813">Transport</keyword>
<sequence>MKNVKTLSLGIAMLIGLSTKAQEKIVTDLISEIKEAKFVQTEVEISPVKVSSNFVKTDSSPPSLRIVCIKSIQERNEPLYILDGRLINAKQFSKVNPNDIQDIKVLKGTEATSIYGNQGKNGVIIITTKKNSQNNNDE</sequence>
<dbReference type="STRING" id="29534.SAMN05444366_2721"/>
<comment type="similarity">
    <text evidence="1">Belongs to the TonB-dependent receptor family.</text>
</comment>
<organism evidence="3 4">
    <name type="scientific">Flavobacterium saccharophilum</name>
    <dbReference type="NCBI Taxonomy" id="29534"/>
    <lineage>
        <taxon>Bacteria</taxon>
        <taxon>Pseudomonadati</taxon>
        <taxon>Bacteroidota</taxon>
        <taxon>Flavobacteriia</taxon>
        <taxon>Flavobacteriales</taxon>
        <taxon>Flavobacteriaceae</taxon>
        <taxon>Flavobacterium</taxon>
    </lineage>
</organism>
<evidence type="ECO:0000313" key="4">
    <source>
        <dbReference type="Proteomes" id="UP000184121"/>
    </source>
</evidence>
<dbReference type="InterPro" id="IPR012910">
    <property type="entry name" value="Plug_dom"/>
</dbReference>
<dbReference type="InterPro" id="IPR023997">
    <property type="entry name" value="TonB-dep_OMP_SusC/RagA_CS"/>
</dbReference>
<dbReference type="SUPFAM" id="SSF56935">
    <property type="entry name" value="Porins"/>
    <property type="match status" value="1"/>
</dbReference>
<dbReference type="RefSeq" id="WP_072973190.1">
    <property type="nucleotide sequence ID" value="NZ_FRBY01000003.1"/>
</dbReference>
<dbReference type="AlphaFoldDB" id="A0A1M7GX93"/>
<protein>
    <submittedName>
        <fullName evidence="3">TonB-dependent outer membrane receptor, SusC/RagA subfamily, signature region</fullName>
    </submittedName>
</protein>